<reference evidence="1 2" key="1">
    <citation type="journal article" date="2015" name="Nature">
        <title>rRNA introns, odd ribosomes, and small enigmatic genomes across a large radiation of phyla.</title>
        <authorList>
            <person name="Brown C.T."/>
            <person name="Hug L.A."/>
            <person name="Thomas B.C."/>
            <person name="Sharon I."/>
            <person name="Castelle C.J."/>
            <person name="Singh A."/>
            <person name="Wilkins M.J."/>
            <person name="Williams K.H."/>
            <person name="Banfield J.F."/>
        </authorList>
    </citation>
    <scope>NUCLEOTIDE SEQUENCE [LARGE SCALE GENOMIC DNA]</scope>
</reference>
<accession>A0A0G0C1M5</accession>
<proteinExistence type="predicted"/>
<sequence>MNDNVNSSHLNITILHGHRSVLAHDLETLIVKEFQHTVKMVHYETMTDDDICKADVIFIIVEKMNHPKTIALLQKIKADLKGLHRFTVAVVPTDPEFGTDWTIGREAMGMGIHWFMGQYYNQRSLLLEVKKAFEHRSYRLQHKQD</sequence>
<organism evidence="1 2">
    <name type="scientific">candidate division CPR3 bacterium GW2011_GWF2_35_18</name>
    <dbReference type="NCBI Taxonomy" id="1618350"/>
    <lineage>
        <taxon>Bacteria</taxon>
        <taxon>Bacteria division CPR3</taxon>
    </lineage>
</organism>
<comment type="caution">
    <text evidence="1">The sequence shown here is derived from an EMBL/GenBank/DDBJ whole genome shotgun (WGS) entry which is preliminary data.</text>
</comment>
<dbReference type="AlphaFoldDB" id="A0A0G0C1M5"/>
<evidence type="ECO:0000313" key="2">
    <source>
        <dbReference type="Proteomes" id="UP000034581"/>
    </source>
</evidence>
<dbReference type="Proteomes" id="UP000034581">
    <property type="component" value="Unassembled WGS sequence"/>
</dbReference>
<dbReference type="EMBL" id="LBQB01000002">
    <property type="protein sequence ID" value="KKP69996.1"/>
    <property type="molecule type" value="Genomic_DNA"/>
</dbReference>
<evidence type="ECO:0000313" key="1">
    <source>
        <dbReference type="EMBL" id="KKP69996.1"/>
    </source>
</evidence>
<name>A0A0G0C1M5_UNCC3</name>
<protein>
    <submittedName>
        <fullName evidence="1">Uncharacterized protein</fullName>
    </submittedName>
</protein>
<gene>
    <name evidence="1" type="ORF">UR67_C0002G0116</name>
</gene>